<keyword evidence="3" id="KW-1185">Reference proteome</keyword>
<evidence type="ECO:0000313" key="3">
    <source>
        <dbReference type="Proteomes" id="UP000242519"/>
    </source>
</evidence>
<feature type="compositionally biased region" description="Low complexity" evidence="1">
    <location>
        <begin position="231"/>
        <end position="251"/>
    </location>
</feature>
<feature type="region of interest" description="Disordered" evidence="1">
    <location>
        <begin position="120"/>
        <end position="444"/>
    </location>
</feature>
<sequence length="444" mass="49178">MPSWGRPPGAKGSRRRGQWEQQEEFWNEARVEELESDDTDIQGDGSRFEKRRVYSDPLYLTGGNQKPASRARRSYAFADSGDSMEDTDESEIDGTDTSQIALRDKEEALVQSALARIRRAQEKGRREVKLNQDELDALESRRKRMQAAATTKVKKASGSSGGSDREKRRRSDRISVPIALAAAESLSRPSSRHNSKKHKSKSRKAEEAANPPGMLVAGPDGPVYATLGSYPSQPARNSPSRPRSSSTQQMRNNPVPNFSLQQGSGSRNFSDGMRPASSSSNSSRRRLPDDEEWMPTSSNRSSASSQGFTVDPFEYQVSSDHLPPIPQQYLPSRPISNSHFEPQQGRRNVSGPAEISYSSIRRAPPATSGYASRAPTSEPALRSRRRDHEPAGYESSSEEDASDHLGNGVQVVVEEENELREGGRERENIVARKPVGGKRKGKRR</sequence>
<dbReference type="AlphaFoldDB" id="A0A218Z381"/>
<evidence type="ECO:0000256" key="1">
    <source>
        <dbReference type="SAM" id="MobiDB-lite"/>
    </source>
</evidence>
<accession>A0A218Z381</accession>
<dbReference type="EMBL" id="MZNU01000253">
    <property type="protein sequence ID" value="OWP01993.1"/>
    <property type="molecule type" value="Genomic_DNA"/>
</dbReference>
<dbReference type="InParanoid" id="A0A218Z381"/>
<dbReference type="STRING" id="503106.A0A218Z381"/>
<dbReference type="Proteomes" id="UP000242519">
    <property type="component" value="Unassembled WGS sequence"/>
</dbReference>
<feature type="compositionally biased region" description="Basic and acidic residues" evidence="1">
    <location>
        <begin position="419"/>
        <end position="430"/>
    </location>
</feature>
<proteinExistence type="predicted"/>
<feature type="compositionally biased region" description="Basic and acidic residues" evidence="1">
    <location>
        <begin position="120"/>
        <end position="132"/>
    </location>
</feature>
<feature type="compositionally biased region" description="Acidic residues" evidence="1">
    <location>
        <begin position="82"/>
        <end position="94"/>
    </location>
</feature>
<feature type="compositionally biased region" description="Polar residues" evidence="1">
    <location>
        <begin position="334"/>
        <end position="347"/>
    </location>
</feature>
<gene>
    <name evidence="2" type="ORF">B2J93_4619</name>
</gene>
<feature type="region of interest" description="Disordered" evidence="1">
    <location>
        <begin position="1"/>
        <end position="104"/>
    </location>
</feature>
<dbReference type="OrthoDB" id="63113at2759"/>
<evidence type="ECO:0000313" key="2">
    <source>
        <dbReference type="EMBL" id="OWP01993.1"/>
    </source>
</evidence>
<feature type="compositionally biased region" description="Polar residues" evidence="1">
    <location>
        <begin position="252"/>
        <end position="269"/>
    </location>
</feature>
<feature type="compositionally biased region" description="Basic residues" evidence="1">
    <location>
        <begin position="190"/>
        <end position="202"/>
    </location>
</feature>
<comment type="caution">
    <text evidence="2">The sequence shown here is derived from an EMBL/GenBank/DDBJ whole genome shotgun (WGS) entry which is preliminary data.</text>
</comment>
<protein>
    <recommendedName>
        <fullName evidence="4">Prenylated Rab acceptor 1</fullName>
    </recommendedName>
</protein>
<name>A0A218Z381_9HELO</name>
<feature type="compositionally biased region" description="Polar residues" evidence="1">
    <location>
        <begin position="295"/>
        <end position="308"/>
    </location>
</feature>
<reference evidence="2 3" key="1">
    <citation type="submission" date="2017-04" db="EMBL/GenBank/DDBJ databases">
        <title>Draft genome sequence of Marssonina coronaria NL1: causal agent of apple blotch.</title>
        <authorList>
            <person name="Cheng Q."/>
        </authorList>
    </citation>
    <scope>NUCLEOTIDE SEQUENCE [LARGE SCALE GENOMIC DNA]</scope>
    <source>
        <strain evidence="2 3">NL1</strain>
    </source>
</reference>
<evidence type="ECO:0008006" key="4">
    <source>
        <dbReference type="Google" id="ProtNLM"/>
    </source>
</evidence>
<organism evidence="2 3">
    <name type="scientific">Diplocarpon coronariae</name>
    <dbReference type="NCBI Taxonomy" id="2795749"/>
    <lineage>
        <taxon>Eukaryota</taxon>
        <taxon>Fungi</taxon>
        <taxon>Dikarya</taxon>
        <taxon>Ascomycota</taxon>
        <taxon>Pezizomycotina</taxon>
        <taxon>Leotiomycetes</taxon>
        <taxon>Helotiales</taxon>
        <taxon>Drepanopezizaceae</taxon>
        <taxon>Diplocarpon</taxon>
    </lineage>
</organism>
<feature type="compositionally biased region" description="Basic residues" evidence="1">
    <location>
        <begin position="435"/>
        <end position="444"/>
    </location>
</feature>